<feature type="compositionally biased region" description="Acidic residues" evidence="3">
    <location>
        <begin position="320"/>
        <end position="333"/>
    </location>
</feature>
<dbReference type="SUPFAM" id="SSF47370">
    <property type="entry name" value="Bromodomain"/>
    <property type="match status" value="2"/>
</dbReference>
<dbReference type="GO" id="GO:0000785">
    <property type="term" value="C:chromatin"/>
    <property type="evidence" value="ECO:0007669"/>
    <property type="project" value="TreeGrafter"/>
</dbReference>
<dbReference type="PROSITE" id="PS00633">
    <property type="entry name" value="BROMODOMAIN_1"/>
    <property type="match status" value="1"/>
</dbReference>
<reference evidence="6" key="1">
    <citation type="journal article" date="2020" name="Stud. Mycol.">
        <title>101 Dothideomycetes genomes: a test case for predicting lifestyles and emergence of pathogens.</title>
        <authorList>
            <person name="Haridas S."/>
            <person name="Albert R."/>
            <person name="Binder M."/>
            <person name="Bloem J."/>
            <person name="Labutti K."/>
            <person name="Salamov A."/>
            <person name="Andreopoulos B."/>
            <person name="Baker S."/>
            <person name="Barry K."/>
            <person name="Bills G."/>
            <person name="Bluhm B."/>
            <person name="Cannon C."/>
            <person name="Castanera R."/>
            <person name="Culley D."/>
            <person name="Daum C."/>
            <person name="Ezra D."/>
            <person name="Gonzalez J."/>
            <person name="Henrissat B."/>
            <person name="Kuo A."/>
            <person name="Liang C."/>
            <person name="Lipzen A."/>
            <person name="Lutzoni F."/>
            <person name="Magnuson J."/>
            <person name="Mondo S."/>
            <person name="Nolan M."/>
            <person name="Ohm R."/>
            <person name="Pangilinan J."/>
            <person name="Park H.-J."/>
            <person name="Ramirez L."/>
            <person name="Alfaro M."/>
            <person name="Sun H."/>
            <person name="Tritt A."/>
            <person name="Yoshinaga Y."/>
            <person name="Zwiers L.-H."/>
            <person name="Turgeon B."/>
            <person name="Goodwin S."/>
            <person name="Spatafora J."/>
            <person name="Crous P."/>
            <person name="Grigoriev I."/>
        </authorList>
    </citation>
    <scope>NUCLEOTIDE SEQUENCE</scope>
    <source>
        <strain evidence="6">CBS 262.69</strain>
    </source>
</reference>
<accession>A0A6G1IA22</accession>
<dbReference type="PANTHER" id="PTHR22880">
    <property type="entry name" value="FALZ-RELATED BROMODOMAIN-CONTAINING PROTEINS"/>
    <property type="match status" value="1"/>
</dbReference>
<dbReference type="SMART" id="SM00297">
    <property type="entry name" value="BROMO"/>
    <property type="match status" value="2"/>
</dbReference>
<feature type="region of interest" description="Disordered" evidence="3">
    <location>
        <begin position="1"/>
        <end position="49"/>
    </location>
</feature>
<dbReference type="PROSITE" id="PS50014">
    <property type="entry name" value="BROMODOMAIN_2"/>
    <property type="match status" value="2"/>
</dbReference>
<keyword evidence="1 2" id="KW-0103">Bromodomain</keyword>
<dbReference type="InterPro" id="IPR001487">
    <property type="entry name" value="Bromodomain"/>
</dbReference>
<feature type="region of interest" description="Disordered" evidence="3">
    <location>
        <begin position="366"/>
        <end position="412"/>
    </location>
</feature>
<gene>
    <name evidence="6" type="ORF">EJ06DRAFT_468414</name>
</gene>
<dbReference type="PRINTS" id="PR00503">
    <property type="entry name" value="BROMODOMAIN"/>
</dbReference>
<protein>
    <submittedName>
        <fullName evidence="6">Bromodomain-containing protein</fullName>
    </submittedName>
</protein>
<feature type="compositionally biased region" description="Basic residues" evidence="3">
    <location>
        <begin position="366"/>
        <end position="375"/>
    </location>
</feature>
<evidence type="ECO:0000256" key="1">
    <source>
        <dbReference type="ARBA" id="ARBA00023117"/>
    </source>
</evidence>
<dbReference type="GO" id="GO:0006338">
    <property type="term" value="P:chromatin remodeling"/>
    <property type="evidence" value="ECO:0007669"/>
    <property type="project" value="TreeGrafter"/>
</dbReference>
<dbReference type="EMBL" id="ML996687">
    <property type="protein sequence ID" value="KAF2404919.1"/>
    <property type="molecule type" value="Genomic_DNA"/>
</dbReference>
<dbReference type="InterPro" id="IPR036427">
    <property type="entry name" value="Bromodomain-like_sf"/>
</dbReference>
<evidence type="ECO:0000256" key="2">
    <source>
        <dbReference type="PROSITE-ProRule" id="PRU00035"/>
    </source>
</evidence>
<dbReference type="PROSITE" id="PS51525">
    <property type="entry name" value="NET"/>
    <property type="match status" value="1"/>
</dbReference>
<feature type="compositionally biased region" description="Polar residues" evidence="3">
    <location>
        <begin position="15"/>
        <end position="27"/>
    </location>
</feature>
<dbReference type="OrthoDB" id="784962at2759"/>
<evidence type="ECO:0000313" key="6">
    <source>
        <dbReference type="EMBL" id="KAF2404919.1"/>
    </source>
</evidence>
<evidence type="ECO:0000256" key="3">
    <source>
        <dbReference type="SAM" id="MobiDB-lite"/>
    </source>
</evidence>
<feature type="compositionally biased region" description="Acidic residues" evidence="3">
    <location>
        <begin position="547"/>
        <end position="565"/>
    </location>
</feature>
<evidence type="ECO:0000313" key="7">
    <source>
        <dbReference type="Proteomes" id="UP000799640"/>
    </source>
</evidence>
<dbReference type="GO" id="GO:0005634">
    <property type="term" value="C:nucleus"/>
    <property type="evidence" value="ECO:0007669"/>
    <property type="project" value="TreeGrafter"/>
</dbReference>
<evidence type="ECO:0000259" key="4">
    <source>
        <dbReference type="PROSITE" id="PS50014"/>
    </source>
</evidence>
<feature type="domain" description="Bromo" evidence="4">
    <location>
        <begin position="67"/>
        <end position="139"/>
    </location>
</feature>
<feature type="region of interest" description="Disordered" evidence="3">
    <location>
        <begin position="308"/>
        <end position="336"/>
    </location>
</feature>
<feature type="compositionally biased region" description="Basic and acidic residues" evidence="3">
    <location>
        <begin position="504"/>
        <end position="516"/>
    </location>
</feature>
<sequence length="565" mass="63123">MVDSQPTAHTEKQAVPSTSENATNSKLTPIGDGSGGTPSLPVMPSYGSTPMTDAEYRNLVDVIRKTKKVKTALPFLHPVDAVALNIPTYPQIIKTPMDLSTIEKKLKDSQYPTIDAFMADIETMVQNAITFNGSQHMVAQQGMNLRAYIMKLVGYLDQNGLPIIRRLANSRADRPKREIHPPKKDLPFLASRPKKKKGQIELKFCETVIKEIHKQRHKAFSWPFLTPVDPVALNIPTYLKIIKKPMDFGTIETKLTNGEYSSAKEFHADSKLVFQNCAKFNPRDEPVYGMGQQLEKVFDDKWATKDQWIADNTPPSEPPSDAEDEDEEDEDETPSSIQRMMQIQEEIAALTAEAFQITNGVKASKNVKARGKTVKTSKAIESGGRKNSKTSGAASKSSSKSKPKYRKLTMDQKRVVSEGIQALDEGQMRKAVQIIRNGVPALRGVNDDELELDIDEIPDPVLSELYDFVKRARPRDLSEDDDYEEPRAVTKTSTLGRRKNKPMSAREQESKIEKVKAQLQRFQASDHSPGESCVNPEPDRADRSEVAQDDEGSSDDEDSESSEEE</sequence>
<feature type="domain" description="Bromo" evidence="4">
    <location>
        <begin position="216"/>
        <end position="288"/>
    </location>
</feature>
<dbReference type="InterPro" id="IPR018359">
    <property type="entry name" value="Bromodomain_CS"/>
</dbReference>
<organism evidence="6 7">
    <name type="scientific">Trichodelitschia bisporula</name>
    <dbReference type="NCBI Taxonomy" id="703511"/>
    <lineage>
        <taxon>Eukaryota</taxon>
        <taxon>Fungi</taxon>
        <taxon>Dikarya</taxon>
        <taxon>Ascomycota</taxon>
        <taxon>Pezizomycotina</taxon>
        <taxon>Dothideomycetes</taxon>
        <taxon>Dothideomycetes incertae sedis</taxon>
        <taxon>Phaeotrichales</taxon>
        <taxon>Phaeotrichaceae</taxon>
        <taxon>Trichodelitschia</taxon>
    </lineage>
</organism>
<dbReference type="GO" id="GO:0006355">
    <property type="term" value="P:regulation of DNA-templated transcription"/>
    <property type="evidence" value="ECO:0007669"/>
    <property type="project" value="TreeGrafter"/>
</dbReference>
<name>A0A6G1IA22_9PEZI</name>
<dbReference type="PANTHER" id="PTHR22880:SF225">
    <property type="entry name" value="BROMODOMAIN-CONTAINING PROTEIN BET-1-RELATED"/>
    <property type="match status" value="1"/>
</dbReference>
<dbReference type="AlphaFoldDB" id="A0A6G1IA22"/>
<proteinExistence type="predicted"/>
<dbReference type="CDD" id="cd05499">
    <property type="entry name" value="Bromo_BDF1_2_II"/>
    <property type="match status" value="1"/>
</dbReference>
<dbReference type="InterPro" id="IPR050935">
    <property type="entry name" value="Bromo_chromatin_reader"/>
</dbReference>
<dbReference type="Proteomes" id="UP000799640">
    <property type="component" value="Unassembled WGS sequence"/>
</dbReference>
<dbReference type="InterPro" id="IPR038336">
    <property type="entry name" value="NET_sf"/>
</dbReference>
<dbReference type="Gene3D" id="1.20.1270.220">
    <property type="match status" value="1"/>
</dbReference>
<keyword evidence="7" id="KW-1185">Reference proteome</keyword>
<dbReference type="Pfam" id="PF00439">
    <property type="entry name" value="Bromodomain"/>
    <property type="match status" value="2"/>
</dbReference>
<dbReference type="InterPro" id="IPR027353">
    <property type="entry name" value="NET_dom"/>
</dbReference>
<dbReference type="Gene3D" id="1.20.920.10">
    <property type="entry name" value="Bromodomain-like"/>
    <property type="match status" value="2"/>
</dbReference>
<evidence type="ECO:0000259" key="5">
    <source>
        <dbReference type="PROSITE" id="PS51525"/>
    </source>
</evidence>
<dbReference type="Pfam" id="PF17035">
    <property type="entry name" value="BET"/>
    <property type="match status" value="1"/>
</dbReference>
<feature type="compositionally biased region" description="Basic and acidic residues" evidence="3">
    <location>
        <begin position="537"/>
        <end position="546"/>
    </location>
</feature>
<feature type="compositionally biased region" description="Low complexity" evidence="3">
    <location>
        <begin position="389"/>
        <end position="398"/>
    </location>
</feature>
<feature type="region of interest" description="Disordered" evidence="3">
    <location>
        <begin position="473"/>
        <end position="565"/>
    </location>
</feature>
<feature type="domain" description="NET" evidence="5">
    <location>
        <begin position="398"/>
        <end position="480"/>
    </location>
</feature>